<proteinExistence type="predicted"/>
<accession>A0ABY5Y554</accession>
<keyword evidence="2" id="KW-1185">Reference proteome</keyword>
<organism evidence="1 2">
    <name type="scientific">Maribacter litopenaei</name>
    <dbReference type="NCBI Taxonomy" id="2976127"/>
    <lineage>
        <taxon>Bacteria</taxon>
        <taxon>Pseudomonadati</taxon>
        <taxon>Bacteroidota</taxon>
        <taxon>Flavobacteriia</taxon>
        <taxon>Flavobacteriales</taxon>
        <taxon>Flavobacteriaceae</taxon>
        <taxon>Maribacter</taxon>
    </lineage>
</organism>
<reference evidence="1" key="1">
    <citation type="submission" date="2022-09" db="EMBL/GenBank/DDBJ databases">
        <title>Maribacter litopenaei sp. nov., isolated from the intestinal tract of the Pacific White Shrimp, Litopenaeus vannamei.</title>
        <authorList>
            <person name="Kim S.Y."/>
            <person name="Hwang C.Y."/>
        </authorList>
    </citation>
    <scope>NUCLEOTIDE SEQUENCE</scope>
    <source>
        <strain evidence="1">HL-LV01</strain>
    </source>
</reference>
<protein>
    <submittedName>
        <fullName evidence="1">Uncharacterized protein</fullName>
    </submittedName>
</protein>
<evidence type="ECO:0000313" key="2">
    <source>
        <dbReference type="Proteomes" id="UP001059209"/>
    </source>
</evidence>
<gene>
    <name evidence="1" type="ORF">NYZ99_14130</name>
</gene>
<dbReference type="EMBL" id="CP104205">
    <property type="protein sequence ID" value="UWX54145.1"/>
    <property type="molecule type" value="Genomic_DNA"/>
</dbReference>
<evidence type="ECO:0000313" key="1">
    <source>
        <dbReference type="EMBL" id="UWX54145.1"/>
    </source>
</evidence>
<sequence>MKRLFILSIFTSLVHISISAQIKIGDNPRTIDPSSLLELESNSRVLVITRVSTAQMESIVPQRGGMVYNTDRECIHYYDGSQWINLCDAVSFSITNDPIENLRSTIAITQTPNSYNRKWPPIAFAVNKLWTKALMGSICRTIPLAGTNWEMLPLGLMNWPQNP</sequence>
<name>A0ABY5Y554_9FLAO</name>
<dbReference type="RefSeq" id="WP_260571817.1">
    <property type="nucleotide sequence ID" value="NZ_CP104205.1"/>
</dbReference>
<dbReference type="Proteomes" id="UP001059209">
    <property type="component" value="Chromosome"/>
</dbReference>